<dbReference type="PANTHER" id="PTHR42687">
    <property type="entry name" value="L-THREONINE 3-DEHYDROGENASE"/>
    <property type="match status" value="1"/>
</dbReference>
<name>A0A6L9LMU4_9BACT</name>
<dbReference type="Proteomes" id="UP000474175">
    <property type="component" value="Unassembled WGS sequence"/>
</dbReference>
<evidence type="ECO:0000256" key="1">
    <source>
        <dbReference type="ARBA" id="ARBA00007637"/>
    </source>
</evidence>
<evidence type="ECO:0000313" key="3">
    <source>
        <dbReference type="EMBL" id="NDU98229.1"/>
    </source>
</evidence>
<dbReference type="PANTHER" id="PTHR42687:SF1">
    <property type="entry name" value="L-THREONINE 3-DEHYDROGENASE, MITOCHONDRIAL"/>
    <property type="match status" value="1"/>
</dbReference>
<organism evidence="3 4">
    <name type="scientific">Spirosoma terrae</name>
    <dbReference type="NCBI Taxonomy" id="1968276"/>
    <lineage>
        <taxon>Bacteria</taxon>
        <taxon>Pseudomonadati</taxon>
        <taxon>Bacteroidota</taxon>
        <taxon>Cytophagia</taxon>
        <taxon>Cytophagales</taxon>
        <taxon>Cytophagaceae</taxon>
        <taxon>Spirosoma</taxon>
    </lineage>
</organism>
<keyword evidence="4" id="KW-1185">Reference proteome</keyword>
<evidence type="ECO:0000313" key="4">
    <source>
        <dbReference type="Proteomes" id="UP000474175"/>
    </source>
</evidence>
<evidence type="ECO:0000259" key="2">
    <source>
        <dbReference type="Pfam" id="PF01370"/>
    </source>
</evidence>
<reference evidence="3 4" key="1">
    <citation type="submission" date="2020-02" db="EMBL/GenBank/DDBJ databases">
        <title>Draft genome sequence of two Spirosoma agri KCTC 52727 and Spirosoma terrae KCTC 52035.</title>
        <authorList>
            <person name="Rojas J."/>
            <person name="Ambika Manirajan B."/>
            <person name="Suarez C."/>
            <person name="Ratering S."/>
            <person name="Schnell S."/>
        </authorList>
    </citation>
    <scope>NUCLEOTIDE SEQUENCE [LARGE SCALE GENOMIC DNA]</scope>
    <source>
        <strain evidence="3 4">KCTC 52035</strain>
    </source>
</reference>
<feature type="domain" description="NAD-dependent epimerase/dehydratase" evidence="2">
    <location>
        <begin position="8"/>
        <end position="241"/>
    </location>
</feature>
<sequence>MAMKRESILVIGANGQIGTALLPLLRTQFGQSHVIATDLRQPQSDQGLFELLDATKPDALTDVVRRYRITQIYHLAAVLSAKGESDPIWAWNLNMQTVLNVLEVARLHKVKKVFIPSSIAAFGEHAPKYDTPQMAFLDPATVYGISKVATENWSMYYHKRYGLDVRSLRYPGVISYQSMPGGGTTDYAVSIYHEAVQGHNFECFLSADTLLPMIYMDDALRATLELMDAPEANISVRTSYNLAGMSFTPAELTKAIQVHFPDFVTEYKPDFRQAIADSWPKTIDDSVAQQDWGWKPAFDLPRMTQEMITNLTPVYQPLVSTL</sequence>
<dbReference type="Gene3D" id="3.40.50.720">
    <property type="entry name" value="NAD(P)-binding Rossmann-like Domain"/>
    <property type="match status" value="1"/>
</dbReference>
<dbReference type="Pfam" id="PF01370">
    <property type="entry name" value="Epimerase"/>
    <property type="match status" value="1"/>
</dbReference>
<accession>A0A6L9LMU4</accession>
<protein>
    <submittedName>
        <fullName evidence="3">NAD-dependent epimerase/dehydratase family protein</fullName>
    </submittedName>
</protein>
<dbReference type="InterPro" id="IPR001509">
    <property type="entry name" value="Epimerase_deHydtase"/>
</dbReference>
<dbReference type="GO" id="GO:0008743">
    <property type="term" value="F:L-threonine 3-dehydrogenase activity"/>
    <property type="evidence" value="ECO:0007669"/>
    <property type="project" value="TreeGrafter"/>
</dbReference>
<proteinExistence type="inferred from homology"/>
<gene>
    <name evidence="3" type="ORF">GK108_25315</name>
</gene>
<dbReference type="InterPro" id="IPR036291">
    <property type="entry name" value="NAD(P)-bd_dom_sf"/>
</dbReference>
<comment type="similarity">
    <text evidence="1">Belongs to the NAD(P)-dependent epimerase/dehydratase family.</text>
</comment>
<comment type="caution">
    <text evidence="3">The sequence shown here is derived from an EMBL/GenBank/DDBJ whole genome shotgun (WGS) entry which is preliminary data.</text>
</comment>
<dbReference type="AlphaFoldDB" id="A0A6L9LMU4"/>
<dbReference type="SUPFAM" id="SSF51735">
    <property type="entry name" value="NAD(P)-binding Rossmann-fold domains"/>
    <property type="match status" value="1"/>
</dbReference>
<dbReference type="GO" id="GO:0006567">
    <property type="term" value="P:L-threonine catabolic process"/>
    <property type="evidence" value="ECO:0007669"/>
    <property type="project" value="TreeGrafter"/>
</dbReference>
<dbReference type="InterPro" id="IPR051225">
    <property type="entry name" value="NAD(P)_epim/dehydratase"/>
</dbReference>
<dbReference type="EMBL" id="JAAFZH010000016">
    <property type="protein sequence ID" value="NDU98229.1"/>
    <property type="molecule type" value="Genomic_DNA"/>
</dbReference>